<feature type="transmembrane region" description="Helical" evidence="1">
    <location>
        <begin position="29"/>
        <end position="55"/>
    </location>
</feature>
<protein>
    <recommendedName>
        <fullName evidence="4">Pyrroline-5-carboxylate reductase</fullName>
    </recommendedName>
</protein>
<sequence>MAETKEEAPSATSSSMLLLKLMMSKRRTWVFLFLTVYTILLSLSWNFLKSVLSWYESTMKLTPTSALYGSMVLGVAFGVLSIVAALVVVVPATLMTWITILVLLTFAGKGRRDLVMEGKKLTAEITGFVVRVLIREGNLVAAICAVLGYFALVRRNKQEATDYSVE</sequence>
<feature type="transmembrane region" description="Helical" evidence="1">
    <location>
        <begin position="75"/>
        <end position="107"/>
    </location>
</feature>
<proteinExistence type="predicted"/>
<keyword evidence="1" id="KW-0812">Transmembrane</keyword>
<organism evidence="2 3">
    <name type="scientific">Datura stramonium</name>
    <name type="common">Jimsonweed</name>
    <name type="synonym">Common thornapple</name>
    <dbReference type="NCBI Taxonomy" id="4076"/>
    <lineage>
        <taxon>Eukaryota</taxon>
        <taxon>Viridiplantae</taxon>
        <taxon>Streptophyta</taxon>
        <taxon>Embryophyta</taxon>
        <taxon>Tracheophyta</taxon>
        <taxon>Spermatophyta</taxon>
        <taxon>Magnoliopsida</taxon>
        <taxon>eudicotyledons</taxon>
        <taxon>Gunneridae</taxon>
        <taxon>Pentapetalae</taxon>
        <taxon>asterids</taxon>
        <taxon>lamiids</taxon>
        <taxon>Solanales</taxon>
        <taxon>Solanaceae</taxon>
        <taxon>Solanoideae</taxon>
        <taxon>Datureae</taxon>
        <taxon>Datura</taxon>
    </lineage>
</organism>
<dbReference type="Proteomes" id="UP000823775">
    <property type="component" value="Unassembled WGS sequence"/>
</dbReference>
<dbReference type="PANTHER" id="PTHR34656">
    <property type="entry name" value="PYRROLINE-5-CARBOXYLATE REDUCTASE"/>
    <property type="match status" value="1"/>
</dbReference>
<evidence type="ECO:0000256" key="1">
    <source>
        <dbReference type="SAM" id="Phobius"/>
    </source>
</evidence>
<name>A0ABS8RP25_DATST</name>
<evidence type="ECO:0008006" key="4">
    <source>
        <dbReference type="Google" id="ProtNLM"/>
    </source>
</evidence>
<evidence type="ECO:0000313" key="3">
    <source>
        <dbReference type="Proteomes" id="UP000823775"/>
    </source>
</evidence>
<keyword evidence="3" id="KW-1185">Reference proteome</keyword>
<dbReference type="EMBL" id="JACEIK010000067">
    <property type="protein sequence ID" value="MCD7448557.1"/>
    <property type="molecule type" value="Genomic_DNA"/>
</dbReference>
<comment type="caution">
    <text evidence="2">The sequence shown here is derived from an EMBL/GenBank/DDBJ whole genome shotgun (WGS) entry which is preliminary data.</text>
</comment>
<evidence type="ECO:0000313" key="2">
    <source>
        <dbReference type="EMBL" id="MCD7448557.1"/>
    </source>
</evidence>
<reference evidence="2 3" key="1">
    <citation type="journal article" date="2021" name="BMC Genomics">
        <title>Datura genome reveals duplications of psychoactive alkaloid biosynthetic genes and high mutation rate following tissue culture.</title>
        <authorList>
            <person name="Rajewski A."/>
            <person name="Carter-House D."/>
            <person name="Stajich J."/>
            <person name="Litt A."/>
        </authorList>
    </citation>
    <scope>NUCLEOTIDE SEQUENCE [LARGE SCALE GENOMIC DNA]</scope>
    <source>
        <strain evidence="2">AR-01</strain>
    </source>
</reference>
<keyword evidence="1" id="KW-0472">Membrane</keyword>
<keyword evidence="1" id="KW-1133">Transmembrane helix</keyword>
<feature type="transmembrane region" description="Helical" evidence="1">
    <location>
        <begin position="128"/>
        <end position="152"/>
    </location>
</feature>
<dbReference type="PANTHER" id="PTHR34656:SF3">
    <property type="entry name" value="PYRROLINE-5-CARBOXYLATE REDUCTASE"/>
    <property type="match status" value="1"/>
</dbReference>
<gene>
    <name evidence="2" type="ORF">HAX54_044161</name>
</gene>
<accession>A0ABS8RP25</accession>